<evidence type="ECO:0000259" key="1">
    <source>
        <dbReference type="Pfam" id="PF10057"/>
    </source>
</evidence>
<keyword evidence="3" id="KW-1185">Reference proteome</keyword>
<feature type="domain" description="Na+-translocating membrane potential-generating system MpsC" evidence="1">
    <location>
        <begin position="167"/>
        <end position="255"/>
    </location>
</feature>
<proteinExistence type="predicted"/>
<evidence type="ECO:0000313" key="3">
    <source>
        <dbReference type="Proteomes" id="UP000626244"/>
    </source>
</evidence>
<dbReference type="AlphaFoldDB" id="A0A8J3AMD9"/>
<reference evidence="3" key="1">
    <citation type="journal article" date="2019" name="Int. J. Syst. Evol. Microbiol.">
        <title>The Global Catalogue of Microorganisms (GCM) 10K type strain sequencing project: providing services to taxonomists for standard genome sequencing and annotation.</title>
        <authorList>
            <consortium name="The Broad Institute Genomics Platform"/>
            <consortium name="The Broad Institute Genome Sequencing Center for Infectious Disease"/>
            <person name="Wu L."/>
            <person name="Ma J."/>
        </authorList>
    </citation>
    <scope>NUCLEOTIDE SEQUENCE [LARGE SCALE GENOMIC DNA]</scope>
    <source>
        <strain evidence="3">CGMCC 1.14993</strain>
    </source>
</reference>
<comment type="caution">
    <text evidence="2">The sequence shown here is derived from an EMBL/GenBank/DDBJ whole genome shotgun (WGS) entry which is preliminary data.</text>
</comment>
<evidence type="ECO:0000313" key="2">
    <source>
        <dbReference type="EMBL" id="GGI17367.1"/>
    </source>
</evidence>
<dbReference type="Proteomes" id="UP000626244">
    <property type="component" value="Unassembled WGS sequence"/>
</dbReference>
<organism evidence="2 3">
    <name type="scientific">Gottfriedia solisilvae</name>
    <dbReference type="NCBI Taxonomy" id="1516104"/>
    <lineage>
        <taxon>Bacteria</taxon>
        <taxon>Bacillati</taxon>
        <taxon>Bacillota</taxon>
        <taxon>Bacilli</taxon>
        <taxon>Bacillales</taxon>
        <taxon>Bacillaceae</taxon>
        <taxon>Gottfriedia</taxon>
    </lineage>
</organism>
<feature type="domain" description="Na+-translocating membrane potential-generating system MpsC" evidence="1">
    <location>
        <begin position="33"/>
        <end position="136"/>
    </location>
</feature>
<sequence>MILPGQANVRQYFFVFVESEVEALMSMPLQQKLMEISSLTSKLLRKNFGRGPVSCFAFANYRFLVFYIRGFMSPLESTLLEHGNGDNVDISRSIVMNTVINQLKGILELEFEQDIASFYHDWNYSQNTGMITVEFENEITQIVDPNQGTNIEMKPLIDEVDRISILVQKKPEKTEAYFISPKIYLVKRDGILVRIEKALIAKGFEQTLMVTKDELEKSYLHRDGRFEEIFRDSVVDIFVDWDFNEDKSIICFVLK</sequence>
<name>A0A8J3AMD9_9BACI</name>
<dbReference type="InterPro" id="IPR018745">
    <property type="entry name" value="MpsC"/>
</dbReference>
<gene>
    <name evidence="2" type="ORF">GCM10007380_37590</name>
</gene>
<protein>
    <recommendedName>
        <fullName evidence="1">Na+-translocating membrane potential-generating system MpsC domain-containing protein</fullName>
    </recommendedName>
</protein>
<dbReference type="Pfam" id="PF10057">
    <property type="entry name" value="MpsC"/>
    <property type="match status" value="2"/>
</dbReference>
<accession>A0A8J3AMD9</accession>
<dbReference type="EMBL" id="BMHB01000003">
    <property type="protein sequence ID" value="GGI17367.1"/>
    <property type="molecule type" value="Genomic_DNA"/>
</dbReference>